<dbReference type="EMBL" id="JAAMPJ010000006">
    <property type="protein sequence ID" value="NGY61913.1"/>
    <property type="molecule type" value="Genomic_DNA"/>
</dbReference>
<gene>
    <name evidence="1" type="ORF">G7043_23575</name>
</gene>
<organism evidence="1 2">
    <name type="scientific">Lentzea alba</name>
    <dbReference type="NCBI Taxonomy" id="2714351"/>
    <lineage>
        <taxon>Bacteria</taxon>
        <taxon>Bacillati</taxon>
        <taxon>Actinomycetota</taxon>
        <taxon>Actinomycetes</taxon>
        <taxon>Pseudonocardiales</taxon>
        <taxon>Pseudonocardiaceae</taxon>
        <taxon>Lentzea</taxon>
    </lineage>
</organism>
<sequence>MHVQWILPARAEARDPQAAYSPLSWHDHTARYGRDHAEASVADIDPQNDDQFSDVEMTQEFDVIRDER</sequence>
<reference evidence="1 2" key="1">
    <citation type="submission" date="2020-03" db="EMBL/GenBank/DDBJ databases">
        <title>Isolation and identification of active actinomycetes.</title>
        <authorList>
            <person name="Sun X."/>
        </authorList>
    </citation>
    <scope>NUCLEOTIDE SEQUENCE [LARGE SCALE GENOMIC DNA]</scope>
    <source>
        <strain evidence="1 2">NEAU-D13</strain>
    </source>
</reference>
<name>A0A7C9VRC5_9PSEU</name>
<evidence type="ECO:0000313" key="2">
    <source>
        <dbReference type="Proteomes" id="UP000481360"/>
    </source>
</evidence>
<evidence type="ECO:0000313" key="1">
    <source>
        <dbReference type="EMBL" id="NGY61913.1"/>
    </source>
</evidence>
<proteinExistence type="predicted"/>
<protein>
    <submittedName>
        <fullName evidence="1">Uncharacterized protein</fullName>
    </submittedName>
</protein>
<keyword evidence="2" id="KW-1185">Reference proteome</keyword>
<dbReference type="AlphaFoldDB" id="A0A7C9VRC5"/>
<dbReference type="Proteomes" id="UP000481360">
    <property type="component" value="Unassembled WGS sequence"/>
</dbReference>
<accession>A0A7C9VRC5</accession>
<dbReference type="RefSeq" id="WP_166048830.1">
    <property type="nucleotide sequence ID" value="NZ_JAAMPJ010000006.1"/>
</dbReference>
<comment type="caution">
    <text evidence="1">The sequence shown here is derived from an EMBL/GenBank/DDBJ whole genome shotgun (WGS) entry which is preliminary data.</text>
</comment>